<dbReference type="Pfam" id="PF02037">
    <property type="entry name" value="SAP"/>
    <property type="match status" value="1"/>
</dbReference>
<name>A0A0D2H1F0_9EURO</name>
<dbReference type="PANTHER" id="PTHR46551:SF1">
    <property type="entry name" value="SAP DOMAIN-CONTAINING RIBONUCLEOPROTEIN"/>
    <property type="match status" value="1"/>
</dbReference>
<dbReference type="InterPro" id="IPR052240">
    <property type="entry name" value="SAP_domain_ribonucleoprotein"/>
</dbReference>
<feature type="compositionally biased region" description="Gly residues" evidence="3">
    <location>
        <begin position="207"/>
        <end position="218"/>
    </location>
</feature>
<comment type="similarity">
    <text evidence="2">Belongs to the SAP domain-containing ribonucleoprotein family.</text>
</comment>
<dbReference type="RefSeq" id="XP_013282267.1">
    <property type="nucleotide sequence ID" value="XM_013426813.1"/>
</dbReference>
<feature type="compositionally biased region" description="Basic and acidic residues" evidence="3">
    <location>
        <begin position="32"/>
        <end position="42"/>
    </location>
</feature>
<dbReference type="EMBL" id="KN846973">
    <property type="protein sequence ID" value="KIW78459.1"/>
    <property type="molecule type" value="Genomic_DNA"/>
</dbReference>
<feature type="compositionally biased region" description="Polar residues" evidence="3">
    <location>
        <begin position="96"/>
        <end position="118"/>
    </location>
</feature>
<dbReference type="GO" id="GO:0016973">
    <property type="term" value="P:poly(A)+ mRNA export from nucleus"/>
    <property type="evidence" value="ECO:0007669"/>
    <property type="project" value="TreeGrafter"/>
</dbReference>
<feature type="compositionally biased region" description="Basic and acidic residues" evidence="3">
    <location>
        <begin position="152"/>
        <end position="161"/>
    </location>
</feature>
<dbReference type="SUPFAM" id="SSF68906">
    <property type="entry name" value="SAP domain"/>
    <property type="match status" value="1"/>
</dbReference>
<feature type="compositionally biased region" description="Basic and acidic residues" evidence="3">
    <location>
        <begin position="225"/>
        <end position="236"/>
    </location>
</feature>
<keyword evidence="1" id="KW-0597">Phosphoprotein</keyword>
<evidence type="ECO:0000256" key="1">
    <source>
        <dbReference type="ARBA" id="ARBA00022553"/>
    </source>
</evidence>
<evidence type="ECO:0000259" key="4">
    <source>
        <dbReference type="PROSITE" id="PS50800"/>
    </source>
</evidence>
<dbReference type="VEuPathDB" id="FungiDB:Z517_08295"/>
<evidence type="ECO:0000256" key="3">
    <source>
        <dbReference type="SAM" id="MobiDB-lite"/>
    </source>
</evidence>
<reference evidence="5 6" key="1">
    <citation type="submission" date="2015-01" db="EMBL/GenBank/DDBJ databases">
        <title>The Genome Sequence of Fonsecaea pedrosoi CBS 271.37.</title>
        <authorList>
            <consortium name="The Broad Institute Genomics Platform"/>
            <person name="Cuomo C."/>
            <person name="de Hoog S."/>
            <person name="Gorbushina A."/>
            <person name="Stielow B."/>
            <person name="Teixiera M."/>
            <person name="Abouelleil A."/>
            <person name="Chapman S.B."/>
            <person name="Priest M."/>
            <person name="Young S.K."/>
            <person name="Wortman J."/>
            <person name="Nusbaum C."/>
            <person name="Birren B."/>
        </authorList>
    </citation>
    <scope>NUCLEOTIDE SEQUENCE [LARGE SCALE GENOMIC DNA]</scope>
    <source>
        <strain evidence="5 6">CBS 271.37</strain>
    </source>
</reference>
<feature type="compositionally biased region" description="Low complexity" evidence="3">
    <location>
        <begin position="53"/>
        <end position="88"/>
    </location>
</feature>
<feature type="compositionally biased region" description="Basic and acidic residues" evidence="3">
    <location>
        <begin position="172"/>
        <end position="183"/>
    </location>
</feature>
<organism evidence="5 6">
    <name type="scientific">Fonsecaea pedrosoi CBS 271.37</name>
    <dbReference type="NCBI Taxonomy" id="1442368"/>
    <lineage>
        <taxon>Eukaryota</taxon>
        <taxon>Fungi</taxon>
        <taxon>Dikarya</taxon>
        <taxon>Ascomycota</taxon>
        <taxon>Pezizomycotina</taxon>
        <taxon>Eurotiomycetes</taxon>
        <taxon>Chaetothyriomycetidae</taxon>
        <taxon>Chaetothyriales</taxon>
        <taxon>Herpotrichiellaceae</taxon>
        <taxon>Fonsecaea</taxon>
    </lineage>
</organism>
<protein>
    <submittedName>
        <fullName evidence="5">Unplaced genomic scaffold supercont1.5, whole genome shotgun sequence</fullName>
    </submittedName>
</protein>
<dbReference type="InterPro" id="IPR003034">
    <property type="entry name" value="SAP_dom"/>
</dbReference>
<dbReference type="STRING" id="1442368.A0A0D2H1F0"/>
<dbReference type="InterPro" id="IPR036361">
    <property type="entry name" value="SAP_dom_sf"/>
</dbReference>
<dbReference type="Gene3D" id="1.10.720.30">
    <property type="entry name" value="SAP domain"/>
    <property type="match status" value="1"/>
</dbReference>
<evidence type="ECO:0000256" key="2">
    <source>
        <dbReference type="ARBA" id="ARBA00046328"/>
    </source>
</evidence>
<feature type="domain" description="SAP" evidence="4">
    <location>
        <begin position="4"/>
        <end position="38"/>
    </location>
</feature>
<dbReference type="Pfam" id="PF18592">
    <property type="entry name" value="Tho1_MOS11_C"/>
    <property type="match status" value="1"/>
</dbReference>
<dbReference type="AlphaFoldDB" id="A0A0D2H1F0"/>
<evidence type="ECO:0000313" key="6">
    <source>
        <dbReference type="Proteomes" id="UP000053029"/>
    </source>
</evidence>
<dbReference type="SMART" id="SM00513">
    <property type="entry name" value="SAP"/>
    <property type="match status" value="1"/>
</dbReference>
<dbReference type="GeneID" id="25307785"/>
<proteinExistence type="inferred from homology"/>
<dbReference type="Proteomes" id="UP000053029">
    <property type="component" value="Unassembled WGS sequence"/>
</dbReference>
<feature type="region of interest" description="Disordered" evidence="3">
    <location>
        <begin position="32"/>
        <end position="268"/>
    </location>
</feature>
<evidence type="ECO:0000313" key="5">
    <source>
        <dbReference type="EMBL" id="KIW78459.1"/>
    </source>
</evidence>
<dbReference type="GO" id="GO:0005634">
    <property type="term" value="C:nucleus"/>
    <property type="evidence" value="ECO:0007669"/>
    <property type="project" value="TreeGrafter"/>
</dbReference>
<keyword evidence="6" id="KW-1185">Reference proteome</keyword>
<sequence length="268" mass="28291">MVDYSKKTVVELIEILKSRSLPHSGKKADLIARLNEADKAAQENETENAPPVETSTTQPAPAPEPTTAAVPEPTSEEPAVAEPAAVTESVDEKDSPSANTDTALANSTSYALNLPQSDLDSEMAKRKARAERFGTSAAPTNGETGADTADGEAQRALERARRFGTGQTAVGKLDEALPEERERGSRKRGRTEESGTMDDPGLRKSFGGRGGRGGGGRGGRFRGRGGRDNSRRRPGEKPSGIPKQSGVFSTDADRAAAEARKKKFATAS</sequence>
<dbReference type="InterPro" id="IPR040746">
    <property type="entry name" value="THO1_MOS11_C"/>
</dbReference>
<dbReference type="HOGENOM" id="CLU_063282_0_0_1"/>
<dbReference type="PANTHER" id="PTHR46551">
    <property type="entry name" value="SAP DOMAIN-CONTAINING RIBONUCLEOPROTEIN"/>
    <property type="match status" value="1"/>
</dbReference>
<gene>
    <name evidence="5" type="ORF">Z517_08295</name>
</gene>
<accession>A0A0D2H1F0</accession>
<dbReference type="PROSITE" id="PS50800">
    <property type="entry name" value="SAP"/>
    <property type="match status" value="1"/>
</dbReference>
<dbReference type="OrthoDB" id="445357at2759"/>